<evidence type="ECO:0000313" key="4">
    <source>
        <dbReference type="Proteomes" id="UP000092730"/>
    </source>
</evidence>
<protein>
    <submittedName>
        <fullName evidence="2">Uncharacterized protein</fullName>
    </submittedName>
</protein>
<dbReference type="GeneID" id="30210927"/>
<dbReference type="EMBL" id="KI894023">
    <property type="protein sequence ID" value="OCF23545.1"/>
    <property type="molecule type" value="Genomic_DNA"/>
</dbReference>
<dbReference type="KEGG" id="kbi:30210927"/>
<dbReference type="Proteomes" id="UP000092730">
    <property type="component" value="Chromosome 6"/>
</dbReference>
<accession>A0A1B9FXQ5</accession>
<feature type="region of interest" description="Disordered" evidence="1">
    <location>
        <begin position="1"/>
        <end position="43"/>
    </location>
</feature>
<reference evidence="3" key="4">
    <citation type="submission" date="2024-02" db="EMBL/GenBank/DDBJ databases">
        <title>Comparative genomics of Cryptococcus and Kwoniella reveals pathogenesis evolution and contrasting modes of karyotype evolution via chromosome fusion or intercentromeric recombination.</title>
        <authorList>
            <person name="Coelho M.A."/>
            <person name="David-Palma M."/>
            <person name="Shea T."/>
            <person name="Bowers K."/>
            <person name="McGinley-Smith S."/>
            <person name="Mohammad A.W."/>
            <person name="Gnirke A."/>
            <person name="Yurkov A.M."/>
            <person name="Nowrousian M."/>
            <person name="Sun S."/>
            <person name="Cuomo C.A."/>
            <person name="Heitman J."/>
        </authorList>
    </citation>
    <scope>NUCLEOTIDE SEQUENCE</scope>
    <source>
        <strain evidence="3">CBS 10118</strain>
    </source>
</reference>
<feature type="compositionally biased region" description="Basic and acidic residues" evidence="1">
    <location>
        <begin position="13"/>
        <end position="26"/>
    </location>
</feature>
<organism evidence="2">
    <name type="scientific">Kwoniella bestiolae CBS 10118</name>
    <dbReference type="NCBI Taxonomy" id="1296100"/>
    <lineage>
        <taxon>Eukaryota</taxon>
        <taxon>Fungi</taxon>
        <taxon>Dikarya</taxon>
        <taxon>Basidiomycota</taxon>
        <taxon>Agaricomycotina</taxon>
        <taxon>Tremellomycetes</taxon>
        <taxon>Tremellales</taxon>
        <taxon>Cryptococcaceae</taxon>
        <taxon>Kwoniella</taxon>
    </lineage>
</organism>
<sequence>MPDNEPTNNSDISHADTKTIKLKVDSSETDPSSASQNSEIPTKVAAIPENATELGSEFESLLECSGPDDWPPGSKGATLQAAYWNAVRSGDATTRRKAAEDYLAFVQSQEDEAERKAKVESTPPQRDDQSRPPRVLTWRVLQIR</sequence>
<reference evidence="2" key="3">
    <citation type="submission" date="2014-01" db="EMBL/GenBank/DDBJ databases">
        <title>Evolution of pathogenesis and genome organization in the Tremellales.</title>
        <authorList>
            <person name="Cuomo C."/>
            <person name="Litvintseva A."/>
            <person name="Heitman J."/>
            <person name="Chen Y."/>
            <person name="Sun S."/>
            <person name="Springer D."/>
            <person name="Dromer F."/>
            <person name="Young S."/>
            <person name="Zeng Q."/>
            <person name="Chapman S."/>
            <person name="Gujja S."/>
            <person name="Saif S."/>
            <person name="Birren B."/>
        </authorList>
    </citation>
    <scope>NUCLEOTIDE SEQUENCE</scope>
    <source>
        <strain evidence="2">CBS 10118</strain>
    </source>
</reference>
<evidence type="ECO:0000313" key="2">
    <source>
        <dbReference type="EMBL" id="OCF23545.1"/>
    </source>
</evidence>
<proteinExistence type="predicted"/>
<reference evidence="3" key="2">
    <citation type="submission" date="2013-07" db="EMBL/GenBank/DDBJ databases">
        <authorList>
            <consortium name="The Broad Institute Genome Sequencing Platform"/>
            <person name="Cuomo C."/>
            <person name="Litvintseva A."/>
            <person name="Chen Y."/>
            <person name="Heitman J."/>
            <person name="Sun S."/>
            <person name="Springer D."/>
            <person name="Dromer F."/>
            <person name="Young S.K."/>
            <person name="Zeng Q."/>
            <person name="Gargeya S."/>
            <person name="Fitzgerald M."/>
            <person name="Abouelleil A."/>
            <person name="Alvarado L."/>
            <person name="Berlin A.M."/>
            <person name="Chapman S.B."/>
            <person name="Dewar J."/>
            <person name="Goldberg J."/>
            <person name="Griggs A."/>
            <person name="Gujja S."/>
            <person name="Hansen M."/>
            <person name="Howarth C."/>
            <person name="Imamovic A."/>
            <person name="Larimer J."/>
            <person name="McCowan C."/>
            <person name="Murphy C."/>
            <person name="Pearson M."/>
            <person name="Priest M."/>
            <person name="Roberts A."/>
            <person name="Saif S."/>
            <person name="Shea T."/>
            <person name="Sykes S."/>
            <person name="Wortman J."/>
            <person name="Nusbaum C."/>
            <person name="Birren B."/>
        </authorList>
    </citation>
    <scope>NUCLEOTIDE SEQUENCE</scope>
    <source>
        <strain evidence="3">CBS 10118</strain>
    </source>
</reference>
<reference evidence="2" key="1">
    <citation type="submission" date="2013-07" db="EMBL/GenBank/DDBJ databases">
        <title>The Genome Sequence of Cryptococcus bestiolae CBS10118.</title>
        <authorList>
            <consortium name="The Broad Institute Genome Sequencing Platform"/>
            <person name="Cuomo C."/>
            <person name="Litvintseva A."/>
            <person name="Chen Y."/>
            <person name="Heitman J."/>
            <person name="Sun S."/>
            <person name="Springer D."/>
            <person name="Dromer F."/>
            <person name="Young S.K."/>
            <person name="Zeng Q."/>
            <person name="Gargeya S."/>
            <person name="Fitzgerald M."/>
            <person name="Abouelleil A."/>
            <person name="Alvarado L."/>
            <person name="Berlin A.M."/>
            <person name="Chapman S.B."/>
            <person name="Dewar J."/>
            <person name="Goldberg J."/>
            <person name="Griggs A."/>
            <person name="Gujja S."/>
            <person name="Hansen M."/>
            <person name="Howarth C."/>
            <person name="Imamovic A."/>
            <person name="Larimer J."/>
            <person name="McCowan C."/>
            <person name="Murphy C."/>
            <person name="Pearson M."/>
            <person name="Priest M."/>
            <person name="Roberts A."/>
            <person name="Saif S."/>
            <person name="Shea T."/>
            <person name="Sykes S."/>
            <person name="Wortman J."/>
            <person name="Nusbaum C."/>
            <person name="Birren B."/>
        </authorList>
    </citation>
    <scope>NUCLEOTIDE SEQUENCE [LARGE SCALE GENOMIC DNA]</scope>
    <source>
        <strain evidence="2">CBS 10118</strain>
    </source>
</reference>
<dbReference type="EMBL" id="CP144546">
    <property type="protein sequence ID" value="WVW85695.1"/>
    <property type="molecule type" value="Genomic_DNA"/>
</dbReference>
<dbReference type="AlphaFoldDB" id="A0A1B9FXQ5"/>
<evidence type="ECO:0000256" key="1">
    <source>
        <dbReference type="SAM" id="MobiDB-lite"/>
    </source>
</evidence>
<feature type="compositionally biased region" description="Polar residues" evidence="1">
    <location>
        <begin position="1"/>
        <end position="12"/>
    </location>
</feature>
<name>A0A1B9FXQ5_9TREE</name>
<dbReference type="RefSeq" id="XP_019044615.1">
    <property type="nucleotide sequence ID" value="XM_019193138.1"/>
</dbReference>
<gene>
    <name evidence="2" type="ORF">I302_06528</name>
    <name evidence="3" type="ORF">I302_107733</name>
</gene>
<evidence type="ECO:0000313" key="3">
    <source>
        <dbReference type="EMBL" id="WVW85695.1"/>
    </source>
</evidence>
<keyword evidence="4" id="KW-1185">Reference proteome</keyword>
<dbReference type="VEuPathDB" id="FungiDB:I302_06528"/>
<feature type="compositionally biased region" description="Basic and acidic residues" evidence="1">
    <location>
        <begin position="113"/>
        <end position="131"/>
    </location>
</feature>
<feature type="compositionally biased region" description="Polar residues" evidence="1">
    <location>
        <begin position="29"/>
        <end position="40"/>
    </location>
</feature>
<feature type="region of interest" description="Disordered" evidence="1">
    <location>
        <begin position="109"/>
        <end position="137"/>
    </location>
</feature>